<sequence length="702" mass="78077">MLAIYDGSRESSADQTRIHKWLELPLNHLGFRLEYRNVEEMFAERDSSRQDIVFAVSWFDAQVPNTLQWERWLDQFGEGRLRIAVIGETGFPETHDLLLSRLGLRLEGRIPVTIATEFRLFDPDIAFFERRPDAVVPPFSVLKATNSSVDPLLGIHDRRSAITSLLAVSGPNGAYAIDDFALSTEPVTGTSQWLIDPIRFLELAYDLPLRPVPDVTTVNGRRILISHIDGDGWNNRSHVKLLDNPTPTAAEVLRERLIKPFPGMPVTVGIIAGDMDPALGGDGRAVESARKIFALPQVDAGVHTYTHPFVWEVFAGGNADDEMAWAINHRTTLPPWRRIAIALRDKLRQATGVYRGPISSEVVRLPRYYAKNPFDLERETTDAIAAVNAIAPADRPAPLYQWSGDALPFEAAVASVSRSGVAAINGGDSRMDRVYPSMSHLSAIARPVGKERQIYAIDGNDYLFTNGWKANYASVGRIRETFERSDLPRRLKGIDIYYHAFLGEREAAVGSMEQLIAEMLADDTIPVRAADYVRIAEGFFSTEITALGSRRWQITNRGELQTLRFDHASGWKVDWDESTGVLGQKQINGSLYVHLDPLVTTPVIAVTRKRDSVASSLTNARWNVRGLTRNECGMEMLASGFGAGAMTWAGMRNGKYHITAKRDGLTVWTGDPIASNQVLEFQIEADAINPLHIRIDCEHAAL</sequence>
<comment type="caution">
    <text evidence="1">The sequence shown here is derived from an EMBL/GenBank/DDBJ whole genome shotgun (WGS) entry which is preliminary data.</text>
</comment>
<evidence type="ECO:0008006" key="3">
    <source>
        <dbReference type="Google" id="ProtNLM"/>
    </source>
</evidence>
<dbReference type="EMBL" id="JAOVZR010000001">
    <property type="protein sequence ID" value="MCY0149399.1"/>
    <property type="molecule type" value="Genomic_DNA"/>
</dbReference>
<accession>A0ABT3ZCD0</accession>
<organism evidence="1 2">
    <name type="scientific">Hoeflea algicola</name>
    <dbReference type="NCBI Taxonomy" id="2983763"/>
    <lineage>
        <taxon>Bacteria</taxon>
        <taxon>Pseudomonadati</taxon>
        <taxon>Pseudomonadota</taxon>
        <taxon>Alphaproteobacteria</taxon>
        <taxon>Hyphomicrobiales</taxon>
        <taxon>Rhizobiaceae</taxon>
        <taxon>Hoeflea</taxon>
    </lineage>
</organism>
<protein>
    <recommendedName>
        <fullName evidence="3">Polysaccharide deacetylase</fullName>
    </recommendedName>
</protein>
<dbReference type="Proteomes" id="UP001073227">
    <property type="component" value="Unassembled WGS sequence"/>
</dbReference>
<evidence type="ECO:0000313" key="2">
    <source>
        <dbReference type="Proteomes" id="UP001073227"/>
    </source>
</evidence>
<name>A0ABT3ZCD0_9HYPH</name>
<dbReference type="PANTHER" id="PTHR35882:SF2">
    <property type="entry name" value="PELA"/>
    <property type="match status" value="1"/>
</dbReference>
<proteinExistence type="predicted"/>
<gene>
    <name evidence="1" type="ORF">OEG84_17195</name>
</gene>
<dbReference type="RefSeq" id="WP_267654884.1">
    <property type="nucleotide sequence ID" value="NZ_JAOVZR010000001.1"/>
</dbReference>
<evidence type="ECO:0000313" key="1">
    <source>
        <dbReference type="EMBL" id="MCY0149399.1"/>
    </source>
</evidence>
<dbReference type="PANTHER" id="PTHR35882">
    <property type="entry name" value="PELA"/>
    <property type="match status" value="1"/>
</dbReference>
<reference evidence="1" key="1">
    <citation type="submission" date="2022-10" db="EMBL/GenBank/DDBJ databases">
        <title>Hoeflea sp. G2-23, isolated from marine algae.</title>
        <authorList>
            <person name="Kristyanto S."/>
            <person name="Kim J.M."/>
            <person name="Jeon C.O."/>
        </authorList>
    </citation>
    <scope>NUCLEOTIDE SEQUENCE</scope>
    <source>
        <strain evidence="1">G2-23</strain>
    </source>
</reference>
<keyword evidence="2" id="KW-1185">Reference proteome</keyword>